<dbReference type="Gene3D" id="3.30.200.20">
    <property type="entry name" value="Phosphorylase Kinase, domain 1"/>
    <property type="match status" value="1"/>
</dbReference>
<evidence type="ECO:0000256" key="1">
    <source>
        <dbReference type="PROSITE-ProRule" id="PRU10141"/>
    </source>
</evidence>
<keyword evidence="4" id="KW-1185">Reference proteome</keyword>
<evidence type="ECO:0000259" key="2">
    <source>
        <dbReference type="PROSITE" id="PS50011"/>
    </source>
</evidence>
<accession>A0A9N8ZUV5</accession>
<dbReference type="PROSITE" id="PS50011">
    <property type="entry name" value="PROTEIN_KINASE_DOM"/>
    <property type="match status" value="1"/>
</dbReference>
<keyword evidence="1" id="KW-0547">Nucleotide-binding</keyword>
<dbReference type="InterPro" id="IPR001245">
    <property type="entry name" value="Ser-Thr/Tyr_kinase_cat_dom"/>
</dbReference>
<gene>
    <name evidence="3" type="ORF">RFULGI_LOCUS2737</name>
</gene>
<feature type="binding site" evidence="1">
    <location>
        <position position="53"/>
    </location>
    <ligand>
        <name>ATP</name>
        <dbReference type="ChEBI" id="CHEBI:30616"/>
    </ligand>
</feature>
<dbReference type="GO" id="GO:0005524">
    <property type="term" value="F:ATP binding"/>
    <property type="evidence" value="ECO:0007669"/>
    <property type="project" value="UniProtKB-UniRule"/>
</dbReference>
<dbReference type="GO" id="GO:0004672">
    <property type="term" value="F:protein kinase activity"/>
    <property type="evidence" value="ECO:0007669"/>
    <property type="project" value="InterPro"/>
</dbReference>
<reference evidence="3" key="1">
    <citation type="submission" date="2021-06" db="EMBL/GenBank/DDBJ databases">
        <authorList>
            <person name="Kallberg Y."/>
            <person name="Tangrot J."/>
            <person name="Rosling A."/>
        </authorList>
    </citation>
    <scope>NUCLEOTIDE SEQUENCE</scope>
    <source>
        <strain evidence="3">IN212</strain>
    </source>
</reference>
<sequence length="103" mass="11743">MNIESDLENLKLPYFEINQLKVIKRIGSGAFADVYQAELTNSNLKNLTCVALKVFRPFEESETPREAILKEVKMIASHRKVGADDMVIQIYGFTKMKGYITIN</sequence>
<name>A0A9N8ZUV5_9GLOM</name>
<evidence type="ECO:0000313" key="4">
    <source>
        <dbReference type="Proteomes" id="UP000789396"/>
    </source>
</evidence>
<dbReference type="Pfam" id="PF07714">
    <property type="entry name" value="PK_Tyr_Ser-Thr"/>
    <property type="match status" value="1"/>
</dbReference>
<dbReference type="PROSITE" id="PS00107">
    <property type="entry name" value="PROTEIN_KINASE_ATP"/>
    <property type="match status" value="1"/>
</dbReference>
<dbReference type="InterPro" id="IPR011009">
    <property type="entry name" value="Kinase-like_dom_sf"/>
</dbReference>
<comment type="caution">
    <text evidence="3">The sequence shown here is derived from an EMBL/GenBank/DDBJ whole genome shotgun (WGS) entry which is preliminary data.</text>
</comment>
<dbReference type="Proteomes" id="UP000789396">
    <property type="component" value="Unassembled WGS sequence"/>
</dbReference>
<dbReference type="SUPFAM" id="SSF56112">
    <property type="entry name" value="Protein kinase-like (PK-like)"/>
    <property type="match status" value="1"/>
</dbReference>
<organism evidence="3 4">
    <name type="scientific">Racocetra fulgida</name>
    <dbReference type="NCBI Taxonomy" id="60492"/>
    <lineage>
        <taxon>Eukaryota</taxon>
        <taxon>Fungi</taxon>
        <taxon>Fungi incertae sedis</taxon>
        <taxon>Mucoromycota</taxon>
        <taxon>Glomeromycotina</taxon>
        <taxon>Glomeromycetes</taxon>
        <taxon>Diversisporales</taxon>
        <taxon>Gigasporaceae</taxon>
        <taxon>Racocetra</taxon>
    </lineage>
</organism>
<dbReference type="InterPro" id="IPR000719">
    <property type="entry name" value="Prot_kinase_dom"/>
</dbReference>
<evidence type="ECO:0000313" key="3">
    <source>
        <dbReference type="EMBL" id="CAG8507542.1"/>
    </source>
</evidence>
<dbReference type="InterPro" id="IPR017441">
    <property type="entry name" value="Protein_kinase_ATP_BS"/>
</dbReference>
<dbReference type="AlphaFoldDB" id="A0A9N8ZUV5"/>
<dbReference type="OrthoDB" id="10261027at2759"/>
<proteinExistence type="predicted"/>
<protein>
    <submittedName>
        <fullName evidence="3">3121_t:CDS:1</fullName>
    </submittedName>
</protein>
<dbReference type="EMBL" id="CAJVPZ010002169">
    <property type="protein sequence ID" value="CAG8507542.1"/>
    <property type="molecule type" value="Genomic_DNA"/>
</dbReference>
<feature type="domain" description="Protein kinase" evidence="2">
    <location>
        <begin position="20"/>
        <end position="103"/>
    </location>
</feature>
<keyword evidence="1" id="KW-0067">ATP-binding</keyword>